<evidence type="ECO:0000256" key="10">
    <source>
        <dbReference type="PROSITE-ProRule" id="PRU01122"/>
    </source>
</evidence>
<comment type="similarity">
    <text evidence="8 9 10 11">Belongs to the peptidase S16 family.</text>
</comment>
<dbReference type="NCBIfam" id="NF008053">
    <property type="entry name" value="PRK10787.1"/>
    <property type="match status" value="1"/>
</dbReference>
<evidence type="ECO:0000256" key="3">
    <source>
        <dbReference type="ARBA" id="ARBA00022741"/>
    </source>
</evidence>
<keyword evidence="6 8" id="KW-0067">ATP-binding</keyword>
<comment type="function">
    <text evidence="8">ATP-dependent serine protease that mediates the selective degradation of mutant and abnormal proteins as well as certain short-lived regulatory proteins. Required for cellular homeostasis and for survival from DNA damage and developmental changes induced by stress. Degrades polypeptides processively to yield small peptide fragments that are 5 to 10 amino acids long. Binds to DNA in a double-stranded, site-specific manner.</text>
</comment>
<dbReference type="GO" id="GO:0004252">
    <property type="term" value="F:serine-type endopeptidase activity"/>
    <property type="evidence" value="ECO:0007669"/>
    <property type="project" value="UniProtKB-EC"/>
</dbReference>
<feature type="active site" evidence="8 10">
    <location>
        <position position="729"/>
    </location>
</feature>
<evidence type="ECO:0000259" key="14">
    <source>
        <dbReference type="PROSITE" id="PS51786"/>
    </source>
</evidence>
<dbReference type="InterPro" id="IPR027543">
    <property type="entry name" value="Lon_bac"/>
</dbReference>
<keyword evidence="12" id="KW-0175">Coiled coil</keyword>
<evidence type="ECO:0000259" key="15">
    <source>
        <dbReference type="PROSITE" id="PS51787"/>
    </source>
</evidence>
<evidence type="ECO:0000256" key="13">
    <source>
        <dbReference type="SAM" id="MobiDB-lite"/>
    </source>
</evidence>
<reference evidence="16 17" key="1">
    <citation type="submission" date="2021-06" db="EMBL/GenBank/DDBJ databases">
        <title>Gemonas diversity in paddy soil.</title>
        <authorList>
            <person name="Liu G."/>
        </authorList>
    </citation>
    <scope>NUCLEOTIDE SEQUENCE [LARGE SCALE GENOMIC DNA]</scope>
    <source>
        <strain evidence="16 17">RG29</strain>
    </source>
</reference>
<proteinExistence type="evidence at transcript level"/>
<evidence type="ECO:0000256" key="11">
    <source>
        <dbReference type="RuleBase" id="RU000591"/>
    </source>
</evidence>
<evidence type="ECO:0000256" key="12">
    <source>
        <dbReference type="SAM" id="Coils"/>
    </source>
</evidence>
<dbReference type="Pfam" id="PF02190">
    <property type="entry name" value="LON_substr_bdg"/>
    <property type="match status" value="1"/>
</dbReference>
<feature type="binding site" evidence="8">
    <location>
        <begin position="363"/>
        <end position="370"/>
    </location>
    <ligand>
        <name>ATP</name>
        <dbReference type="ChEBI" id="CHEBI:30616"/>
    </ligand>
</feature>
<feature type="coiled-coil region" evidence="12">
    <location>
        <begin position="197"/>
        <end position="226"/>
    </location>
</feature>
<dbReference type="CDD" id="cd19500">
    <property type="entry name" value="RecA-like_Lon"/>
    <property type="match status" value="1"/>
</dbReference>
<evidence type="ECO:0000313" key="16">
    <source>
        <dbReference type="EMBL" id="QWV98057.1"/>
    </source>
</evidence>
<keyword evidence="7 8" id="KW-0346">Stress response</keyword>
<dbReference type="InterPro" id="IPR054594">
    <property type="entry name" value="Lon_lid"/>
</dbReference>
<evidence type="ECO:0000256" key="8">
    <source>
        <dbReference type="HAMAP-Rule" id="MF_01973"/>
    </source>
</evidence>
<comment type="subunit">
    <text evidence="8 9">Homohexamer. Organized in a ring with a central cavity.</text>
</comment>
<name>A0ABX8JKQ7_9BACT</name>
<dbReference type="InterPro" id="IPR004815">
    <property type="entry name" value="Lon_bac/euk-typ"/>
</dbReference>
<dbReference type="InterPro" id="IPR008268">
    <property type="entry name" value="Peptidase_S16_AS"/>
</dbReference>
<dbReference type="EMBL" id="CP076724">
    <property type="protein sequence ID" value="QWV98057.1"/>
    <property type="molecule type" value="Genomic_DNA"/>
</dbReference>
<dbReference type="SMART" id="SM00382">
    <property type="entry name" value="AAA"/>
    <property type="match status" value="1"/>
</dbReference>
<dbReference type="InterPro" id="IPR003111">
    <property type="entry name" value="Lon_prtase_N"/>
</dbReference>
<sequence length="812" mass="89616">MENRQETEELNIPDVLPLLPVRDVVVYPYMILPLFVGREISIAAVDHALSKDRMIFLATQRDVGDEDPAPEAIYEVGTVAMIMRMLKLPDGRVKILVQGLTKGRITEYLAEKPFYSVHIDRIIEPAAPENTLESEALIRTVKEELAKIVALGKAVSPEVMVIVENMQEPGALADLVASNIGLKVEEAQGLLEVIDPLERLKKVNDLLNKESELLNMQARIQSAAKEEMGKSQREYYLREQLRAIQQELGETDARSEEMAELRKAIENAKMPQNVEKEALKQLGRLEQMHPDAAEAGMLRTFLDWMVDIPWGKSTKDALEIKRASEILNEDHFFLEKVKERILEFLAVRKLKKKMKGPILCFVGPPGVGKTSLGKSIARAMGRKFVRISLGGVRDEAEIRGHRRTYVGALPGRIIQGLKQAGSNNPVFMLDELDKLGSDFRGDPSSALLEVLDPEQNNSFSDHYINLPFNLSNVMFIATANQMDTIPGPLRDRMEVINLSGYTEEEKLGIAKRYLVPRQVKENGITEEIVVFSEEALRTIIAKYTREAGLRNLEREIGSVCRKVARKFAEGKGEKFVITAGTVAKYLGPPKFLREEEMEKNEVGVVTGLAWTPVGGEVLFVEATVMKGKGGLTLTGQLGDVMKESVQAALSYIRSRTAELNIPEDFSSTIDIHVHVPAGAIPKDGPSAGVTMATALVSALTRIPVRKEVAMTGEITLRGKVLPIGGLKEKILAAARLGVTTVIIPVQNKKDLEDVPKTILKKLKIVAASNIDDVLAVALEKFPPPAPKAPKPEPPKTKVRTRVPVAAPVRGKA</sequence>
<dbReference type="Pfam" id="PF05362">
    <property type="entry name" value="Lon_C"/>
    <property type="match status" value="1"/>
</dbReference>
<dbReference type="PIRSF" id="PIRSF001174">
    <property type="entry name" value="Lon_proteas"/>
    <property type="match status" value="1"/>
</dbReference>
<comment type="catalytic activity">
    <reaction evidence="8 9 10">
        <text>Hydrolysis of proteins in presence of ATP.</text>
        <dbReference type="EC" id="3.4.21.53"/>
    </reaction>
</comment>
<accession>A0ABX8JKQ7</accession>
<dbReference type="Pfam" id="PF00004">
    <property type="entry name" value="AAA"/>
    <property type="match status" value="1"/>
</dbReference>
<dbReference type="InterPro" id="IPR003959">
    <property type="entry name" value="ATPase_AAA_core"/>
</dbReference>
<dbReference type="HAMAP" id="MF_01973">
    <property type="entry name" value="lon_bact"/>
    <property type="match status" value="1"/>
</dbReference>
<keyword evidence="17" id="KW-1185">Reference proteome</keyword>
<comment type="subcellular location">
    <subcellularLocation>
        <location evidence="1 8 9">Cytoplasm</location>
    </subcellularLocation>
</comment>
<keyword evidence="3 8" id="KW-0547">Nucleotide-binding</keyword>
<comment type="induction">
    <text evidence="8">By heat shock.</text>
</comment>
<dbReference type="InterPro" id="IPR003593">
    <property type="entry name" value="AAA+_ATPase"/>
</dbReference>
<dbReference type="PANTHER" id="PTHR10046">
    <property type="entry name" value="ATP DEPENDENT LON PROTEASE FAMILY MEMBER"/>
    <property type="match status" value="1"/>
</dbReference>
<keyword evidence="2 8" id="KW-0963">Cytoplasm</keyword>
<feature type="compositionally biased region" description="Low complexity" evidence="13">
    <location>
        <begin position="801"/>
        <end position="812"/>
    </location>
</feature>
<dbReference type="Proteomes" id="UP000683493">
    <property type="component" value="Chromosome"/>
</dbReference>
<dbReference type="InterPro" id="IPR008269">
    <property type="entry name" value="Lon_proteolytic"/>
</dbReference>
<protein>
    <recommendedName>
        <fullName evidence="8 9">Lon protease</fullName>
        <ecNumber evidence="8 9">3.4.21.53</ecNumber>
    </recommendedName>
    <alternativeName>
        <fullName evidence="8">ATP-dependent protease La</fullName>
    </alternativeName>
</protein>
<dbReference type="EC" id="3.4.21.53" evidence="8 9"/>
<evidence type="ECO:0000313" key="17">
    <source>
        <dbReference type="Proteomes" id="UP000683493"/>
    </source>
</evidence>
<feature type="domain" description="Lon proteolytic" evidence="14">
    <location>
        <begin position="599"/>
        <end position="780"/>
    </location>
</feature>
<evidence type="ECO:0000256" key="5">
    <source>
        <dbReference type="ARBA" id="ARBA00022825"/>
    </source>
</evidence>
<keyword evidence="5 8" id="KW-0720">Serine protease</keyword>
<dbReference type="PROSITE" id="PS01046">
    <property type="entry name" value="LON_SER"/>
    <property type="match status" value="1"/>
</dbReference>
<dbReference type="SMART" id="SM00464">
    <property type="entry name" value="LON"/>
    <property type="match status" value="1"/>
</dbReference>
<dbReference type="InterPro" id="IPR027065">
    <property type="entry name" value="Lon_Prtase"/>
</dbReference>
<evidence type="ECO:0000256" key="4">
    <source>
        <dbReference type="ARBA" id="ARBA00022801"/>
    </source>
</evidence>
<feature type="active site" evidence="8 10">
    <location>
        <position position="686"/>
    </location>
</feature>
<feature type="region of interest" description="Disordered" evidence="13">
    <location>
        <begin position="781"/>
        <end position="812"/>
    </location>
</feature>
<evidence type="ECO:0000256" key="9">
    <source>
        <dbReference type="PIRNR" id="PIRNR001174"/>
    </source>
</evidence>
<dbReference type="Pfam" id="PF22667">
    <property type="entry name" value="Lon_lid"/>
    <property type="match status" value="1"/>
</dbReference>
<evidence type="ECO:0000256" key="1">
    <source>
        <dbReference type="ARBA" id="ARBA00004496"/>
    </source>
</evidence>
<dbReference type="NCBIfam" id="TIGR00763">
    <property type="entry name" value="lon"/>
    <property type="match status" value="1"/>
</dbReference>
<evidence type="ECO:0000256" key="2">
    <source>
        <dbReference type="ARBA" id="ARBA00022490"/>
    </source>
</evidence>
<feature type="domain" description="Lon N-terminal" evidence="15">
    <location>
        <begin position="16"/>
        <end position="211"/>
    </location>
</feature>
<keyword evidence="8 9" id="KW-0645">Protease</keyword>
<keyword evidence="4 8" id="KW-0378">Hydrolase</keyword>
<dbReference type="PROSITE" id="PS51787">
    <property type="entry name" value="LON_N"/>
    <property type="match status" value="1"/>
</dbReference>
<evidence type="ECO:0000256" key="7">
    <source>
        <dbReference type="ARBA" id="ARBA00023016"/>
    </source>
</evidence>
<gene>
    <name evidence="8 16" type="primary">lon</name>
    <name evidence="16" type="ORF">KP005_01840</name>
</gene>
<dbReference type="PROSITE" id="PS51786">
    <property type="entry name" value="LON_PROTEOLYTIC"/>
    <property type="match status" value="1"/>
</dbReference>
<organism evidence="16 17">
    <name type="scientific">Geomonas diazotrophica</name>
    <dbReference type="NCBI Taxonomy" id="2843197"/>
    <lineage>
        <taxon>Bacteria</taxon>
        <taxon>Pseudomonadati</taxon>
        <taxon>Thermodesulfobacteriota</taxon>
        <taxon>Desulfuromonadia</taxon>
        <taxon>Geobacterales</taxon>
        <taxon>Geobacteraceae</taxon>
        <taxon>Geomonas</taxon>
    </lineage>
</organism>
<evidence type="ECO:0000256" key="6">
    <source>
        <dbReference type="ARBA" id="ARBA00022840"/>
    </source>
</evidence>